<keyword evidence="3" id="KW-0378">Hydrolase</keyword>
<feature type="domain" description="DHHA2" evidence="5">
    <location>
        <begin position="284"/>
        <end position="458"/>
    </location>
</feature>
<evidence type="ECO:0000313" key="7">
    <source>
        <dbReference type="Proteomes" id="UP001201980"/>
    </source>
</evidence>
<reference evidence="6" key="1">
    <citation type="submission" date="2022-07" db="EMBL/GenBank/DDBJ databases">
        <title>Draft genome sequence of Zalerion maritima ATCC 34329, a (micro)plastics degrading marine fungus.</title>
        <authorList>
            <person name="Paco A."/>
            <person name="Goncalves M.F.M."/>
            <person name="Rocha-Santos T.A.P."/>
            <person name="Alves A."/>
        </authorList>
    </citation>
    <scope>NUCLEOTIDE SEQUENCE</scope>
    <source>
        <strain evidence="6">ATCC 34329</strain>
    </source>
</reference>
<dbReference type="GO" id="GO:0046872">
    <property type="term" value="F:metal ion binding"/>
    <property type="evidence" value="ECO:0007669"/>
    <property type="project" value="UniProtKB-KW"/>
</dbReference>
<evidence type="ECO:0000313" key="6">
    <source>
        <dbReference type="EMBL" id="KAJ2902036.1"/>
    </source>
</evidence>
<evidence type="ECO:0000256" key="4">
    <source>
        <dbReference type="ARBA" id="ARBA00023211"/>
    </source>
</evidence>
<dbReference type="SUPFAM" id="SSF64182">
    <property type="entry name" value="DHH phosphoesterases"/>
    <property type="match status" value="1"/>
</dbReference>
<comment type="caution">
    <text evidence="6">The sequence shown here is derived from an EMBL/GenBank/DDBJ whole genome shotgun (WGS) entry which is preliminary data.</text>
</comment>
<proteinExistence type="predicted"/>
<dbReference type="AlphaFoldDB" id="A0AAD5RQR9"/>
<keyword evidence="7" id="KW-1185">Reference proteome</keyword>
<dbReference type="GO" id="GO:0004309">
    <property type="term" value="F:exopolyphosphatase activity"/>
    <property type="evidence" value="ECO:0007669"/>
    <property type="project" value="TreeGrafter"/>
</dbReference>
<sequence length="470" mass="49411">MASRYSLGAFLSRARSALATPASSRSSPLTFIIGNESADLDSICSALLAAYLRSYSGLCSPTSNSNESKLHIPLAHIPRADLALRPELSAVLRAAGVSDADILTLDDLPSSLSLSPQETSWFLVDHNVPVGLLGPGSDLAKRSGGAAAAEVVGLIDHHEDEGAVAPGPHVSPRVVRKAGSCASLVAEHFRETWDGLAEPEAGEDGGRSAASAQLAMIALGPILVDTTNLGSLAKTTGTDLWAVEFAEGKLGGSGVATAAGEGAGAGAGAGAGGENGDYGRERFFRELAALKSDCSSMRFGDVFRKDYKAWTEGELELGISTSPQPFKYLLSSKPRVGEEEEGLVKEFEKWAWGGGENGQDLDVAALMTASTDEETGEFGREVMVWARGRKGVDAMKVFAERDGEGLGLTRWVDGETGKGMGVQGLDLEAGEGEWRVFWSQGNVKESRKQVAPRLREAMRKVANGDDGSRL</sequence>
<organism evidence="6 7">
    <name type="scientific">Zalerion maritima</name>
    <dbReference type="NCBI Taxonomy" id="339359"/>
    <lineage>
        <taxon>Eukaryota</taxon>
        <taxon>Fungi</taxon>
        <taxon>Dikarya</taxon>
        <taxon>Ascomycota</taxon>
        <taxon>Pezizomycotina</taxon>
        <taxon>Sordariomycetes</taxon>
        <taxon>Lulworthiomycetidae</taxon>
        <taxon>Lulworthiales</taxon>
        <taxon>Lulworthiaceae</taxon>
        <taxon>Zalerion</taxon>
    </lineage>
</organism>
<evidence type="ECO:0000256" key="2">
    <source>
        <dbReference type="ARBA" id="ARBA00022723"/>
    </source>
</evidence>
<evidence type="ECO:0000259" key="5">
    <source>
        <dbReference type="SMART" id="SM01131"/>
    </source>
</evidence>
<dbReference type="SMART" id="SM01131">
    <property type="entry name" value="DHHA2"/>
    <property type="match status" value="1"/>
</dbReference>
<dbReference type="Gene3D" id="3.90.1640.10">
    <property type="entry name" value="inorganic pyrophosphatase (n-terminal core)"/>
    <property type="match status" value="1"/>
</dbReference>
<dbReference type="PANTHER" id="PTHR12112:SF39">
    <property type="entry name" value="EG:152A3.5 PROTEIN (FBGN0003116_PN PROTEIN)"/>
    <property type="match status" value="1"/>
</dbReference>
<dbReference type="Pfam" id="PF02833">
    <property type="entry name" value="DHHA2"/>
    <property type="match status" value="1"/>
</dbReference>
<dbReference type="Pfam" id="PF01368">
    <property type="entry name" value="DHH"/>
    <property type="match status" value="1"/>
</dbReference>
<dbReference type="Proteomes" id="UP001201980">
    <property type="component" value="Unassembled WGS sequence"/>
</dbReference>
<dbReference type="GO" id="GO:0005737">
    <property type="term" value="C:cytoplasm"/>
    <property type="evidence" value="ECO:0007669"/>
    <property type="project" value="InterPro"/>
</dbReference>
<name>A0AAD5RQR9_9PEZI</name>
<protein>
    <recommendedName>
        <fullName evidence="5">DHHA2 domain-containing protein</fullName>
    </recommendedName>
</protein>
<dbReference type="EMBL" id="JAKWBI020000126">
    <property type="protein sequence ID" value="KAJ2902036.1"/>
    <property type="molecule type" value="Genomic_DNA"/>
</dbReference>
<keyword evidence="2" id="KW-0479">Metal-binding</keyword>
<gene>
    <name evidence="6" type="ORF">MKZ38_001072</name>
</gene>
<keyword evidence="4" id="KW-0464">Manganese</keyword>
<accession>A0AAD5RQR9</accession>
<dbReference type="Gene3D" id="3.10.310.20">
    <property type="entry name" value="DHHA2 domain"/>
    <property type="match status" value="1"/>
</dbReference>
<dbReference type="InterPro" id="IPR038763">
    <property type="entry name" value="DHH_sf"/>
</dbReference>
<dbReference type="InterPro" id="IPR038222">
    <property type="entry name" value="DHHA2_dom_sf"/>
</dbReference>
<dbReference type="PANTHER" id="PTHR12112">
    <property type="entry name" value="BNIP - RELATED"/>
    <property type="match status" value="1"/>
</dbReference>
<dbReference type="InterPro" id="IPR004097">
    <property type="entry name" value="DHHA2"/>
</dbReference>
<dbReference type="InterPro" id="IPR001667">
    <property type="entry name" value="DDH_dom"/>
</dbReference>
<evidence type="ECO:0000256" key="1">
    <source>
        <dbReference type="ARBA" id="ARBA00001936"/>
    </source>
</evidence>
<comment type="cofactor">
    <cofactor evidence="1">
        <name>Mn(2+)</name>
        <dbReference type="ChEBI" id="CHEBI:29035"/>
    </cofactor>
</comment>
<evidence type="ECO:0000256" key="3">
    <source>
        <dbReference type="ARBA" id="ARBA00022801"/>
    </source>
</evidence>